<reference evidence="1 2" key="1">
    <citation type="submission" date="2021-06" db="EMBL/GenBank/DDBJ databases">
        <authorList>
            <person name="Palmer J.M."/>
        </authorList>
    </citation>
    <scope>NUCLEOTIDE SEQUENCE [LARGE SCALE GENOMIC DNA]</scope>
    <source>
        <strain evidence="1 2">MEX-2019</strain>
        <tissue evidence="1">Muscle</tissue>
    </source>
</reference>
<name>A0AAV9RMJ8_9TELE</name>
<sequence length="632" mass="71434">MYGDTYSVIVTVGYGPGDSPESEVNESQRYTWHHPTQSKSERTWQNVHGALIKDTLNCIYVIGAGNRPEKLIRDPEGRRTKEGYPIYLARVPDTNRPCSVTEAFVSGRRLKLGQGPGSVQDKRSPCDSVLTETLVACVMRGDSIKMENSRVPCFTVCPWHKLAVGDVVLYVDRDLYMDDVGRWSDMDEAGEVLRAFKVDDVASVDLDAGLLAVSVRLKPTTDARSDRVDKAAAVVVVMRTLYKDGKYSMNHFFYGIRLLSMDLSLKVLQEQALCEANARASINTSYVEVLRMWLKENTVLSSKPIQCCEYYKCKPCKAAFHRYLLNLQAESGCIKAMFRGSLICKHVPGPDLALADPELELRHTRDKTLMNVLGKLLAHCIADYCLPGRMLSRPLQSGGFEDCRTHLRLYVASVRAQVKKASAAFNEIMNNCPEHMIPASEIEYLHAKREKVTCLSRDKLEACRKVIKQDMFLNPGHVYETLCALLRENLEQTMLEGTVSVSRRSQEALRLSIPCVIGENAGLCVAFDDVVRYLDSVPCIMPYSCANTALIQKWIASFKFKKWLEPMQAQLGKRKHSLSDPRDMSYHCIRCKNFYKDLFANNVSGDTLIQRVYYHAQIHRTGRCVSETRWLS</sequence>
<organism evidence="1 2">
    <name type="scientific">Crenichthys baileyi</name>
    <name type="common">White River springfish</name>
    <dbReference type="NCBI Taxonomy" id="28760"/>
    <lineage>
        <taxon>Eukaryota</taxon>
        <taxon>Metazoa</taxon>
        <taxon>Chordata</taxon>
        <taxon>Craniata</taxon>
        <taxon>Vertebrata</taxon>
        <taxon>Euteleostomi</taxon>
        <taxon>Actinopterygii</taxon>
        <taxon>Neopterygii</taxon>
        <taxon>Teleostei</taxon>
        <taxon>Neoteleostei</taxon>
        <taxon>Acanthomorphata</taxon>
        <taxon>Ovalentaria</taxon>
        <taxon>Atherinomorphae</taxon>
        <taxon>Cyprinodontiformes</taxon>
        <taxon>Goodeidae</taxon>
        <taxon>Crenichthys</taxon>
    </lineage>
</organism>
<evidence type="ECO:0000313" key="1">
    <source>
        <dbReference type="EMBL" id="KAK5610238.1"/>
    </source>
</evidence>
<accession>A0AAV9RMJ8</accession>
<protein>
    <submittedName>
        <fullName evidence="1">Uncharacterized protein</fullName>
    </submittedName>
</protein>
<evidence type="ECO:0000313" key="2">
    <source>
        <dbReference type="Proteomes" id="UP001311232"/>
    </source>
</evidence>
<dbReference type="Proteomes" id="UP001311232">
    <property type="component" value="Unassembled WGS sequence"/>
</dbReference>
<dbReference type="AlphaFoldDB" id="A0AAV9RMJ8"/>
<proteinExistence type="predicted"/>
<gene>
    <name evidence="1" type="ORF">CRENBAI_008725</name>
</gene>
<keyword evidence="2" id="KW-1185">Reference proteome</keyword>
<dbReference type="EMBL" id="JAHHUM010001617">
    <property type="protein sequence ID" value="KAK5610238.1"/>
    <property type="molecule type" value="Genomic_DNA"/>
</dbReference>
<comment type="caution">
    <text evidence="1">The sequence shown here is derived from an EMBL/GenBank/DDBJ whole genome shotgun (WGS) entry which is preliminary data.</text>
</comment>